<evidence type="ECO:0000259" key="3">
    <source>
        <dbReference type="Pfam" id="PF01494"/>
    </source>
</evidence>
<dbReference type="EMBL" id="AP022588">
    <property type="protein sequence ID" value="BBY30351.1"/>
    <property type="molecule type" value="Genomic_DNA"/>
</dbReference>
<dbReference type="RefSeq" id="WP_163799755.1">
    <property type="nucleotide sequence ID" value="NZ_AP022588.1"/>
</dbReference>
<reference evidence="4 5" key="1">
    <citation type="journal article" date="2019" name="Emerg. Microbes Infect.">
        <title>Comprehensive subspecies identification of 175 nontuberculous mycobacteria species based on 7547 genomic profiles.</title>
        <authorList>
            <person name="Matsumoto Y."/>
            <person name="Kinjo T."/>
            <person name="Motooka D."/>
            <person name="Nabeya D."/>
            <person name="Jung N."/>
            <person name="Uechi K."/>
            <person name="Horii T."/>
            <person name="Iida T."/>
            <person name="Fujita J."/>
            <person name="Nakamura S."/>
        </authorList>
    </citation>
    <scope>NUCLEOTIDE SEQUENCE [LARGE SCALE GENOMIC DNA]</scope>
    <source>
        <strain evidence="4 5">JCM 17899</strain>
    </source>
</reference>
<dbReference type="PANTHER" id="PTHR13789">
    <property type="entry name" value="MONOOXYGENASE"/>
    <property type="match status" value="1"/>
</dbReference>
<proteinExistence type="predicted"/>
<dbReference type="PANTHER" id="PTHR13789:SF268">
    <property type="entry name" value="5-METHYLPHENAZINE-1-CARBOXYLATE 1-MONOOXYGENASE"/>
    <property type="match status" value="1"/>
</dbReference>
<evidence type="ECO:0000313" key="5">
    <source>
        <dbReference type="Proteomes" id="UP000467193"/>
    </source>
</evidence>
<dbReference type="AlphaFoldDB" id="A0A7I7QVM3"/>
<dbReference type="InterPro" id="IPR002938">
    <property type="entry name" value="FAD-bd"/>
</dbReference>
<dbReference type="SUPFAM" id="SSF51905">
    <property type="entry name" value="FAD/NAD(P)-binding domain"/>
    <property type="match status" value="1"/>
</dbReference>
<keyword evidence="2" id="KW-0503">Monooxygenase</keyword>
<protein>
    <submittedName>
        <fullName evidence="4">Flavin-dependent oxidoreductase</fullName>
    </submittedName>
</protein>
<dbReference type="Gene3D" id="3.30.9.30">
    <property type="match status" value="1"/>
</dbReference>
<evidence type="ECO:0000256" key="1">
    <source>
        <dbReference type="ARBA" id="ARBA00023002"/>
    </source>
</evidence>
<organism evidence="4 5">
    <name type="scientific">Mycolicibacterium sediminis</name>
    <dbReference type="NCBI Taxonomy" id="1286180"/>
    <lineage>
        <taxon>Bacteria</taxon>
        <taxon>Bacillati</taxon>
        <taxon>Actinomycetota</taxon>
        <taxon>Actinomycetes</taxon>
        <taxon>Mycobacteriales</taxon>
        <taxon>Mycobacteriaceae</taxon>
        <taxon>Mycolicibacterium</taxon>
    </lineage>
</organism>
<dbReference type="InterPro" id="IPR050493">
    <property type="entry name" value="FAD-dep_Monooxygenase_BioMet"/>
</dbReference>
<accession>A0A7I7QVM3</accession>
<sequence>MTTTTTPITIVGAGIGGLTLALELHAAGIPCRVYEAAPELRPLGVGINVLPHATAVLAELGVLERLEAIAVQTQEAVFYNRFGQHVYTEPAGRYAGYPTPQLSIHRGHLQLTLADVVRERLGADAIVTDHQCLGIDQDGSSVTARFRSPSTSQPQESVISRAVIACDGVHSAIRKQFHPDEGTPRYSGVLMWRGTTVGRPFLSGASMVRAGWLRDGKLVIYPIRDNPDGTQLINWVAEIERPYSGDRDWGKPGDPADFAPAFADWDFDWLDVPALLRGADTVLEYPMVDQDPLDSWTVGRATLLGDAAHPMVPRGSNGAGQAILDARALRVALQAEDDVPTALQAYEADRRPKTSAVVLTNRATPPDAILKEVWERTGDKPFDDVDDVISPAELDAISQRYRQVAGFSLPDAAR</sequence>
<feature type="domain" description="FAD-binding" evidence="3">
    <location>
        <begin position="6"/>
        <end position="178"/>
    </location>
</feature>
<dbReference type="GO" id="GO:0071949">
    <property type="term" value="F:FAD binding"/>
    <property type="evidence" value="ECO:0007669"/>
    <property type="project" value="InterPro"/>
</dbReference>
<dbReference type="SUPFAM" id="SSF54373">
    <property type="entry name" value="FAD-linked reductases, C-terminal domain"/>
    <property type="match status" value="1"/>
</dbReference>
<dbReference type="KEGG" id="msei:MSEDJ_44470"/>
<keyword evidence="1" id="KW-0560">Oxidoreductase</keyword>
<dbReference type="Gene3D" id="3.50.50.60">
    <property type="entry name" value="FAD/NAD(P)-binding domain"/>
    <property type="match status" value="1"/>
</dbReference>
<evidence type="ECO:0000313" key="4">
    <source>
        <dbReference type="EMBL" id="BBY30351.1"/>
    </source>
</evidence>
<dbReference type="NCBIfam" id="NF005720">
    <property type="entry name" value="PRK07538.1"/>
    <property type="match status" value="1"/>
</dbReference>
<feature type="domain" description="FAD-binding" evidence="3">
    <location>
        <begin position="293"/>
        <end position="358"/>
    </location>
</feature>
<evidence type="ECO:0000256" key="2">
    <source>
        <dbReference type="ARBA" id="ARBA00023033"/>
    </source>
</evidence>
<dbReference type="GO" id="GO:0004497">
    <property type="term" value="F:monooxygenase activity"/>
    <property type="evidence" value="ECO:0007669"/>
    <property type="project" value="UniProtKB-KW"/>
</dbReference>
<name>A0A7I7QVM3_9MYCO</name>
<dbReference type="PRINTS" id="PR00420">
    <property type="entry name" value="RNGMNOXGNASE"/>
</dbReference>
<dbReference type="Proteomes" id="UP000467193">
    <property type="component" value="Chromosome"/>
</dbReference>
<dbReference type="InterPro" id="IPR036188">
    <property type="entry name" value="FAD/NAD-bd_sf"/>
</dbReference>
<gene>
    <name evidence="4" type="ORF">MSEDJ_44470</name>
</gene>
<keyword evidence="5" id="KW-1185">Reference proteome</keyword>
<dbReference type="Pfam" id="PF01494">
    <property type="entry name" value="FAD_binding_3"/>
    <property type="match status" value="2"/>
</dbReference>